<gene>
    <name evidence="2" type="ORF">CELE_Y73B6BL.23</name>
    <name evidence="2 4" type="ORF">Y73B6BL.23</name>
</gene>
<evidence type="ECO:0000313" key="4">
    <source>
        <dbReference type="WormBase" id="Y73B6BL.23"/>
    </source>
</evidence>
<feature type="region of interest" description="Disordered" evidence="1">
    <location>
        <begin position="1"/>
        <end position="37"/>
    </location>
</feature>
<evidence type="ECO:0000313" key="3">
    <source>
        <dbReference type="Proteomes" id="UP000001940"/>
    </source>
</evidence>
<dbReference type="InParanoid" id="Q95XC9"/>
<accession>Q95XC9</accession>
<dbReference type="UCSC" id="Y73B6BL.23">
    <property type="organism name" value="c. elegans"/>
</dbReference>
<protein>
    <submittedName>
        <fullName evidence="2">Uncharacterized protein</fullName>
    </submittedName>
</protein>
<sequence length="197" mass="22659">MPNYRGRHQTRQNWSSKPREEHSPSKGTYTDKIRSVPVSEVVRQQTVNDWVTTGAYSLGSPDSWPSYPDEIILMNESRNAQTSRNSRRSATPGPRLPQDRRTRTTAPTVAPIPFQRAQPRIEVERQRINEPVAQDLIIDNENGTNNSNDSSICGIMEEFEELVYPQWVYYLYPLIPTAPNCNNEKSYKEGSNWYISP</sequence>
<evidence type="ECO:0000256" key="1">
    <source>
        <dbReference type="SAM" id="MobiDB-lite"/>
    </source>
</evidence>
<dbReference type="STRING" id="6239.Y73B6BL.23.1"/>
<evidence type="ECO:0000313" key="2">
    <source>
        <dbReference type="EMBL" id="CCD74170.1"/>
    </source>
</evidence>
<dbReference type="GeneID" id="177404"/>
<dbReference type="RefSeq" id="NP_500980.1">
    <property type="nucleotide sequence ID" value="NM_068579.1"/>
</dbReference>
<reference evidence="2 3" key="1">
    <citation type="journal article" date="1998" name="Science">
        <title>Genome sequence of the nematode C. elegans: a platform for investigating biology.</title>
        <authorList>
            <consortium name="The C. elegans sequencing consortium"/>
            <person name="Sulson J.E."/>
            <person name="Waterston R."/>
        </authorList>
    </citation>
    <scope>NUCLEOTIDE SEQUENCE [LARGE SCALE GENOMIC DNA]</scope>
    <source>
        <strain evidence="2 3">Bristol N2</strain>
    </source>
</reference>
<dbReference type="WormBase" id="Y73B6BL.23">
    <property type="protein sequence ID" value="CE27530"/>
    <property type="gene ID" value="WBGene00022244"/>
</dbReference>
<dbReference type="eggNOG" id="ENOG502TJ8A">
    <property type="taxonomic scope" value="Eukaryota"/>
</dbReference>
<dbReference type="Bgee" id="WBGene00022244">
    <property type="expression patterns" value="Expressed in germ line (C elegans) and 3 other cell types or tissues"/>
</dbReference>
<organism evidence="2 3">
    <name type="scientific">Caenorhabditis elegans</name>
    <dbReference type="NCBI Taxonomy" id="6239"/>
    <lineage>
        <taxon>Eukaryota</taxon>
        <taxon>Metazoa</taxon>
        <taxon>Ecdysozoa</taxon>
        <taxon>Nematoda</taxon>
        <taxon>Chromadorea</taxon>
        <taxon>Rhabditida</taxon>
        <taxon>Rhabditina</taxon>
        <taxon>Rhabditomorpha</taxon>
        <taxon>Rhabditoidea</taxon>
        <taxon>Rhabditidae</taxon>
        <taxon>Peloderinae</taxon>
        <taxon>Caenorhabditis</taxon>
    </lineage>
</organism>
<keyword evidence="3" id="KW-1185">Reference proteome</keyword>
<dbReference type="EMBL" id="BX284604">
    <property type="protein sequence ID" value="CCD74170.1"/>
    <property type="molecule type" value="Genomic_DNA"/>
</dbReference>
<dbReference type="AGR" id="WB:WBGene00022244"/>
<dbReference type="Proteomes" id="UP000001940">
    <property type="component" value="Chromosome IV"/>
</dbReference>
<proteinExistence type="predicted"/>
<feature type="compositionally biased region" description="Basic residues" evidence="1">
    <location>
        <begin position="1"/>
        <end position="10"/>
    </location>
</feature>
<dbReference type="CTD" id="177404"/>
<dbReference type="AlphaFoldDB" id="Q95XC9"/>
<dbReference type="PaxDb" id="6239-Y73B6BL.23"/>
<dbReference type="HOGENOM" id="CLU_1385297_0_0_1"/>
<dbReference type="KEGG" id="cel:CELE_Y73B6BL.23"/>
<name>Q95XC9_CAEEL</name>
<feature type="region of interest" description="Disordered" evidence="1">
    <location>
        <begin position="77"/>
        <end position="105"/>
    </location>
</feature>
<feature type="compositionally biased region" description="Basic and acidic residues" evidence="1">
    <location>
        <begin position="17"/>
        <end position="34"/>
    </location>
</feature>